<evidence type="ECO:0000313" key="4">
    <source>
        <dbReference type="EMBL" id="UTW02032.1"/>
    </source>
</evidence>
<comment type="similarity">
    <text evidence="2 3">Belongs to the LOG family.</text>
</comment>
<keyword evidence="3" id="KW-0203">Cytokinin biosynthesis</keyword>
<dbReference type="Pfam" id="PF03641">
    <property type="entry name" value="Lysine_decarbox"/>
    <property type="match status" value="1"/>
</dbReference>
<dbReference type="EMBL" id="CP073344">
    <property type="protein sequence ID" value="UTW02032.1"/>
    <property type="molecule type" value="Genomic_DNA"/>
</dbReference>
<dbReference type="SUPFAM" id="SSF102405">
    <property type="entry name" value="MCP/YpsA-like"/>
    <property type="match status" value="1"/>
</dbReference>
<dbReference type="Gene3D" id="3.40.50.450">
    <property type="match status" value="1"/>
</dbReference>
<evidence type="ECO:0000256" key="2">
    <source>
        <dbReference type="ARBA" id="ARBA00006763"/>
    </source>
</evidence>
<dbReference type="NCBIfam" id="TIGR00730">
    <property type="entry name" value="Rossman fold protein, TIGR00730 family"/>
    <property type="match status" value="1"/>
</dbReference>
<dbReference type="Proteomes" id="UP001059950">
    <property type="component" value="Chromosome"/>
</dbReference>
<dbReference type="PANTHER" id="PTHR31223:SF70">
    <property type="entry name" value="LOG FAMILY PROTEIN YJL055W"/>
    <property type="match status" value="1"/>
</dbReference>
<protein>
    <recommendedName>
        <fullName evidence="3">Cytokinin riboside 5'-monophosphate phosphoribohydrolase</fullName>
        <ecNumber evidence="3">3.2.2.n1</ecNumber>
    </recommendedName>
</protein>
<dbReference type="InterPro" id="IPR005269">
    <property type="entry name" value="LOG"/>
</dbReference>
<sequence>MRIAVYCGASSGPAEGPYKSEARKLGNLMARQNIELVYGGSSIGLMGSVADGVLEAGGHVCGVMPQVLVDREQVHVGLSELHVVEDMHQRKAVMMELADAFIALPGGTGTLEELFEVWAWRQIGIHHKPFGLLNIEGYFDNLLAFIVHAADQEFIRDEYRDFLLVDNHPEGLLAQLSEKLKQV</sequence>
<keyword evidence="5" id="KW-1185">Reference proteome</keyword>
<name>A0ABY5GQQ7_9GAMM</name>
<organism evidence="4 5">
    <name type="scientific">Amphritea atlantica</name>
    <dbReference type="NCBI Taxonomy" id="355243"/>
    <lineage>
        <taxon>Bacteria</taxon>
        <taxon>Pseudomonadati</taxon>
        <taxon>Pseudomonadota</taxon>
        <taxon>Gammaproteobacteria</taxon>
        <taxon>Oceanospirillales</taxon>
        <taxon>Oceanospirillaceae</taxon>
        <taxon>Amphritea</taxon>
    </lineage>
</organism>
<evidence type="ECO:0000313" key="5">
    <source>
        <dbReference type="Proteomes" id="UP001059950"/>
    </source>
</evidence>
<evidence type="ECO:0000256" key="3">
    <source>
        <dbReference type="RuleBase" id="RU363015"/>
    </source>
</evidence>
<comment type="catalytic activity">
    <reaction evidence="1">
        <text>AMP + H2O = D-ribose 5-phosphate + adenine</text>
        <dbReference type="Rhea" id="RHEA:20129"/>
        <dbReference type="ChEBI" id="CHEBI:15377"/>
        <dbReference type="ChEBI" id="CHEBI:16708"/>
        <dbReference type="ChEBI" id="CHEBI:78346"/>
        <dbReference type="ChEBI" id="CHEBI:456215"/>
        <dbReference type="EC" id="3.2.2.4"/>
    </reaction>
</comment>
<proteinExistence type="inferred from homology"/>
<dbReference type="InterPro" id="IPR031100">
    <property type="entry name" value="LOG_fam"/>
</dbReference>
<dbReference type="EC" id="3.2.2.n1" evidence="3"/>
<reference evidence="4" key="1">
    <citation type="submission" date="2021-04" db="EMBL/GenBank/DDBJ databases">
        <title>Oceanospirillales bacteria with DddD are important DMSP degraders in coastal seawater.</title>
        <authorList>
            <person name="Liu J."/>
        </authorList>
    </citation>
    <scope>NUCLEOTIDE SEQUENCE</scope>
    <source>
        <strain evidence="4">GY6</strain>
    </source>
</reference>
<dbReference type="PANTHER" id="PTHR31223">
    <property type="entry name" value="LOG FAMILY PROTEIN YJL055W"/>
    <property type="match status" value="1"/>
</dbReference>
<evidence type="ECO:0000256" key="1">
    <source>
        <dbReference type="ARBA" id="ARBA00000274"/>
    </source>
</evidence>
<accession>A0ABY5GQQ7</accession>
<gene>
    <name evidence="4" type="ORF">KDX31_11745</name>
</gene>
<keyword evidence="3" id="KW-0378">Hydrolase</keyword>